<evidence type="ECO:0000313" key="2">
    <source>
        <dbReference type="Proteomes" id="UP000027586"/>
    </source>
</evidence>
<dbReference type="OrthoDB" id="2285840at2759"/>
<dbReference type="PANTHER" id="PTHR24148:SF64">
    <property type="entry name" value="HETEROKARYON INCOMPATIBILITY DOMAIN-CONTAINING PROTEIN"/>
    <property type="match status" value="1"/>
</dbReference>
<dbReference type="InterPro" id="IPR052895">
    <property type="entry name" value="HetReg/Transcr_Mod"/>
</dbReference>
<gene>
    <name evidence="1" type="ORF">LCOR_05702.1</name>
</gene>
<reference evidence="1" key="1">
    <citation type="submission" date="2013-08" db="EMBL/GenBank/DDBJ databases">
        <title>Gene expansion shapes genome architecture in the human pathogen Lichtheimia corymbifera: an evolutionary genomics analysis in the ancient terrestrial Mucorales (Mucoromycotina).</title>
        <authorList>
            <person name="Schwartze V.U."/>
            <person name="Winter S."/>
            <person name="Shelest E."/>
            <person name="Marcet-Houben M."/>
            <person name="Horn F."/>
            <person name="Wehner S."/>
            <person name="Hoffmann K."/>
            <person name="Riege K."/>
            <person name="Sammeth M."/>
            <person name="Nowrousian M."/>
            <person name="Valiante V."/>
            <person name="Linde J."/>
            <person name="Jacobsen I.D."/>
            <person name="Marz M."/>
            <person name="Brakhage A.A."/>
            <person name="Gabaldon T."/>
            <person name="Bocker S."/>
            <person name="Voigt K."/>
        </authorList>
    </citation>
    <scope>NUCLEOTIDE SEQUENCE [LARGE SCALE GENOMIC DNA]</scope>
    <source>
        <strain evidence="1">FSU 9682</strain>
    </source>
</reference>
<accession>A0A068RWR7</accession>
<name>A0A068RWR7_9FUNG</name>
<dbReference type="VEuPathDB" id="FungiDB:LCOR_05702.1"/>
<sequence length="301" mass="34612">MRHEKRDTLLAMLRNHPDSYRWIDVFCARSDTPLDIMGDIYACCLECVAMVDCEPSLIRSLCDGEIAAAKIPYVPSEPLPSYTEICRTKAPQLIELLYRFLQCGWWQRVWTWQEMVLPVGPVRLMAETETHQLSQRNTVTVDELCEYVTTAIIIETSLNELYNSSGSYGDICTSEVMRTSAVLRDLHDITTARRSSSHRISGSKDTFMYYILDSLSESTRRCYDPADYVYGVLGALQIKIPRVEDPNVAWRHLLLKLDDYSEKGEVYSRKCIDRAHEVDLQKAETIGAVYKKLKAIFYEFS</sequence>
<dbReference type="PANTHER" id="PTHR24148">
    <property type="entry name" value="ANKYRIN REPEAT DOMAIN-CONTAINING PROTEIN 39 HOMOLOG-RELATED"/>
    <property type="match status" value="1"/>
</dbReference>
<organism evidence="1 2">
    <name type="scientific">Lichtheimia corymbifera JMRC:FSU:9682</name>
    <dbReference type="NCBI Taxonomy" id="1263082"/>
    <lineage>
        <taxon>Eukaryota</taxon>
        <taxon>Fungi</taxon>
        <taxon>Fungi incertae sedis</taxon>
        <taxon>Mucoromycota</taxon>
        <taxon>Mucoromycotina</taxon>
        <taxon>Mucoromycetes</taxon>
        <taxon>Mucorales</taxon>
        <taxon>Lichtheimiaceae</taxon>
        <taxon>Lichtheimia</taxon>
    </lineage>
</organism>
<evidence type="ECO:0000313" key="1">
    <source>
        <dbReference type="EMBL" id="CDH54459.1"/>
    </source>
</evidence>
<evidence type="ECO:0008006" key="3">
    <source>
        <dbReference type="Google" id="ProtNLM"/>
    </source>
</evidence>
<comment type="caution">
    <text evidence="1">The sequence shown here is derived from an EMBL/GenBank/DDBJ whole genome shotgun (WGS) entry which is preliminary data.</text>
</comment>
<dbReference type="AlphaFoldDB" id="A0A068RWR7"/>
<proteinExistence type="predicted"/>
<dbReference type="Proteomes" id="UP000027586">
    <property type="component" value="Unassembled WGS sequence"/>
</dbReference>
<dbReference type="STRING" id="1263082.A0A068RWR7"/>
<protein>
    <recommendedName>
        <fullName evidence="3">Heterokaryon incompatibility domain-containing protein</fullName>
    </recommendedName>
</protein>
<dbReference type="EMBL" id="CBTN010000023">
    <property type="protein sequence ID" value="CDH54459.1"/>
    <property type="molecule type" value="Genomic_DNA"/>
</dbReference>
<keyword evidence="2" id="KW-1185">Reference proteome</keyword>